<dbReference type="Proteomes" id="UP001464891">
    <property type="component" value="Unassembled WGS sequence"/>
</dbReference>
<sequence length="415" mass="46561">MKILVLENEPSSRRGGQEWCLLEVCTGLAQRGHEIHLIYREDGDFLPKYQQFCKSMTKVRRYVIDTTGKRHLILSSLSWLGSLLPALKINPDVVYINQTREAFFGGAVARLKHVPLVCHLHIFPHKTFRPQIKWGLQHVTRFMTVSQATLQGYLRAGFDPKTLQVVYNGIDLKRFSMQGDRQQTRQRLDVPPDAFAVLYAGRIDRPKNIEMLIRAFAQLGLPPEQARLMIVGSPVVHSSPEAATAYVQELKDLCSQLRISDSVNWLGRRTDLPEIFRAADVSVLPSLLPDTFGLVLAESMACGTPALGLKYGGIPDVLSDEFEKFQIAVGDVAGLSDRLRSLRNWQETDPTLGQRCRAYVEKRFPVERMVAEVETVLQEAVEAGPVRLGPSPESLQAWEHEVVTNPTALAGLVTR</sequence>
<dbReference type="RefSeq" id="WP_190439550.1">
    <property type="nucleotide sequence ID" value="NZ_JAMPKM010000003.1"/>
</dbReference>
<reference evidence="3 4" key="1">
    <citation type="submission" date="2022-04" db="EMBL/GenBank/DDBJ databases">
        <title>Positive selection, recombination, and allopatry shape intraspecific diversity of widespread and dominant cyanobacteria.</title>
        <authorList>
            <person name="Wei J."/>
            <person name="Shu W."/>
            <person name="Hu C."/>
        </authorList>
    </citation>
    <scope>NUCLEOTIDE SEQUENCE [LARGE SCALE GENOMIC DNA]</scope>
    <source>
        <strain evidence="3 4">GB2-A4</strain>
    </source>
</reference>
<gene>
    <name evidence="3" type="ORF">NC998_08070</name>
</gene>
<dbReference type="PANTHER" id="PTHR45947">
    <property type="entry name" value="SULFOQUINOVOSYL TRANSFERASE SQD2"/>
    <property type="match status" value="1"/>
</dbReference>
<dbReference type="EMBL" id="JAMPKM010000003">
    <property type="protein sequence ID" value="MEP0817051.1"/>
    <property type="molecule type" value="Genomic_DNA"/>
</dbReference>
<dbReference type="Pfam" id="PF13439">
    <property type="entry name" value="Glyco_transf_4"/>
    <property type="match status" value="1"/>
</dbReference>
<protein>
    <submittedName>
        <fullName evidence="3">Glycosyltransferase family 4 protein</fullName>
    </submittedName>
</protein>
<dbReference type="Pfam" id="PF00534">
    <property type="entry name" value="Glycos_transf_1"/>
    <property type="match status" value="1"/>
</dbReference>
<evidence type="ECO:0000313" key="3">
    <source>
        <dbReference type="EMBL" id="MEP0817051.1"/>
    </source>
</evidence>
<evidence type="ECO:0000259" key="2">
    <source>
        <dbReference type="Pfam" id="PF13439"/>
    </source>
</evidence>
<evidence type="ECO:0000313" key="4">
    <source>
        <dbReference type="Proteomes" id="UP001464891"/>
    </source>
</evidence>
<evidence type="ECO:0000259" key="1">
    <source>
        <dbReference type="Pfam" id="PF00534"/>
    </source>
</evidence>
<dbReference type="InterPro" id="IPR028098">
    <property type="entry name" value="Glyco_trans_4-like_N"/>
</dbReference>
<dbReference type="Gene3D" id="3.40.50.2000">
    <property type="entry name" value="Glycogen Phosphorylase B"/>
    <property type="match status" value="2"/>
</dbReference>
<dbReference type="InterPro" id="IPR001296">
    <property type="entry name" value="Glyco_trans_1"/>
</dbReference>
<dbReference type="PANTHER" id="PTHR45947:SF3">
    <property type="entry name" value="SULFOQUINOVOSYL TRANSFERASE SQD2"/>
    <property type="match status" value="1"/>
</dbReference>
<dbReference type="SUPFAM" id="SSF53756">
    <property type="entry name" value="UDP-Glycosyltransferase/glycogen phosphorylase"/>
    <property type="match status" value="1"/>
</dbReference>
<proteinExistence type="predicted"/>
<organism evidence="3 4">
    <name type="scientific">Trichocoleus desertorum GB2-A4</name>
    <dbReference type="NCBI Taxonomy" id="2933944"/>
    <lineage>
        <taxon>Bacteria</taxon>
        <taxon>Bacillati</taxon>
        <taxon>Cyanobacteriota</taxon>
        <taxon>Cyanophyceae</taxon>
        <taxon>Leptolyngbyales</taxon>
        <taxon>Trichocoleusaceae</taxon>
        <taxon>Trichocoleus</taxon>
    </lineage>
</organism>
<dbReference type="CDD" id="cd03801">
    <property type="entry name" value="GT4_PimA-like"/>
    <property type="match status" value="1"/>
</dbReference>
<comment type="caution">
    <text evidence="3">The sequence shown here is derived from an EMBL/GenBank/DDBJ whole genome shotgun (WGS) entry which is preliminary data.</text>
</comment>
<keyword evidence="4" id="KW-1185">Reference proteome</keyword>
<name>A0ABV0J5J8_9CYAN</name>
<feature type="domain" description="Glycosyltransferase subfamily 4-like N-terminal" evidence="2">
    <location>
        <begin position="15"/>
        <end position="174"/>
    </location>
</feature>
<feature type="domain" description="Glycosyl transferase family 1" evidence="1">
    <location>
        <begin position="180"/>
        <end position="349"/>
    </location>
</feature>
<dbReference type="InterPro" id="IPR050194">
    <property type="entry name" value="Glycosyltransferase_grp1"/>
</dbReference>
<accession>A0ABV0J5J8</accession>